<keyword evidence="1" id="KW-0732">Signal</keyword>
<evidence type="ECO:0000313" key="6">
    <source>
        <dbReference type="WormBase" id="SRAE_2000527700"/>
    </source>
</evidence>
<evidence type="ECO:0000313" key="3">
    <source>
        <dbReference type="EMBL" id="CEF70652.1"/>
    </source>
</evidence>
<dbReference type="SMART" id="SM00198">
    <property type="entry name" value="SCP"/>
    <property type="match status" value="1"/>
</dbReference>
<evidence type="ECO:0000259" key="2">
    <source>
        <dbReference type="SMART" id="SM00198"/>
    </source>
</evidence>
<protein>
    <submittedName>
        <fullName evidence="3 5">CAP domain-containing protein</fullName>
    </submittedName>
</protein>
<evidence type="ECO:0000256" key="1">
    <source>
        <dbReference type="SAM" id="SignalP"/>
    </source>
</evidence>
<dbReference type="WBParaSite" id="SRAE_2000527700.1">
    <property type="protein sequence ID" value="SRAE_2000527700.1"/>
    <property type="gene ID" value="WBGene00265537"/>
</dbReference>
<dbReference type="SUPFAM" id="SSF55797">
    <property type="entry name" value="PR-1-like"/>
    <property type="match status" value="1"/>
</dbReference>
<dbReference type="EMBL" id="LN609529">
    <property type="protein sequence ID" value="CEF70652.1"/>
    <property type="molecule type" value="Genomic_DNA"/>
</dbReference>
<proteinExistence type="predicted"/>
<feature type="signal peptide" evidence="1">
    <location>
        <begin position="1"/>
        <end position="20"/>
    </location>
</feature>
<dbReference type="GeneID" id="36383030"/>
<gene>
    <name evidence="3 5 6" type="ORF">SRAE_2000527700</name>
</gene>
<dbReference type="InterPro" id="IPR014044">
    <property type="entry name" value="CAP_dom"/>
</dbReference>
<dbReference type="Gene3D" id="3.40.33.10">
    <property type="entry name" value="CAP"/>
    <property type="match status" value="1"/>
</dbReference>
<dbReference type="Pfam" id="PF00188">
    <property type="entry name" value="CAP"/>
    <property type="match status" value="1"/>
</dbReference>
<evidence type="ECO:0000313" key="4">
    <source>
        <dbReference type="Proteomes" id="UP000035682"/>
    </source>
</evidence>
<dbReference type="RefSeq" id="XP_024509848.1">
    <property type="nucleotide sequence ID" value="XM_024644272.1"/>
</dbReference>
<accession>A0A090LR54</accession>
<feature type="domain" description="SCP" evidence="2">
    <location>
        <begin position="148"/>
        <end position="278"/>
    </location>
</feature>
<dbReference type="Proteomes" id="UP000035682">
    <property type="component" value="Unplaced"/>
</dbReference>
<dbReference type="CTD" id="36383030"/>
<name>A0A090LR54_STRRB</name>
<reference evidence="5" key="2">
    <citation type="submission" date="2020-12" db="UniProtKB">
        <authorList>
            <consortium name="WormBaseParasite"/>
        </authorList>
    </citation>
    <scope>IDENTIFICATION</scope>
</reference>
<organism evidence="3">
    <name type="scientific">Strongyloides ratti</name>
    <name type="common">Parasitic roundworm</name>
    <dbReference type="NCBI Taxonomy" id="34506"/>
    <lineage>
        <taxon>Eukaryota</taxon>
        <taxon>Metazoa</taxon>
        <taxon>Ecdysozoa</taxon>
        <taxon>Nematoda</taxon>
        <taxon>Chromadorea</taxon>
        <taxon>Rhabditida</taxon>
        <taxon>Tylenchina</taxon>
        <taxon>Panagrolaimomorpha</taxon>
        <taxon>Strongyloidoidea</taxon>
        <taxon>Strongyloididae</taxon>
        <taxon>Strongyloides</taxon>
    </lineage>
</organism>
<dbReference type="WormBase" id="SRAE_2000527700">
    <property type="protein sequence ID" value="SRP11349"/>
    <property type="gene ID" value="WBGene00265537"/>
</dbReference>
<sequence length="302" mass="36005">MKLLLHIFQFIFIFNNFINSQLKKNFPENKNNDWGCNSAINNFLCKNPRKIIFLLINGKPCFECHSYVFLKLNDAVKYYYLHKTHSLKRFLITRKGVYCRFVKKYKSRTKLGQYNYNDILVKHHFPEKILKTVWGNCDYNCYAKNNFDFLKYGLLSEMNSYRRIHGIQNLMVSRDIDNMAQVTATKMAYYNGKYTNKTNKFGVISEVSNRVRANLILRRLFDKFFDNYDYSNNLFCQHFWKQTQILWRSTKYVGIGVAEKNSLIYVTFVFYPKGNINKKYLENVPLVTDKLLNYNLLLNFGG</sequence>
<feature type="chain" id="PRO_5015031148" evidence="1">
    <location>
        <begin position="21"/>
        <end position="302"/>
    </location>
</feature>
<keyword evidence="4" id="KW-1185">Reference proteome</keyword>
<evidence type="ECO:0000313" key="5">
    <source>
        <dbReference type="WBParaSite" id="SRAE_2000527700.1"/>
    </source>
</evidence>
<dbReference type="OrthoDB" id="337038at2759"/>
<dbReference type="InterPro" id="IPR035940">
    <property type="entry name" value="CAP_sf"/>
</dbReference>
<dbReference type="AlphaFoldDB" id="A0A090LR54"/>
<reference evidence="3 4" key="1">
    <citation type="submission" date="2014-09" db="EMBL/GenBank/DDBJ databases">
        <authorList>
            <person name="Martin A.A."/>
        </authorList>
    </citation>
    <scope>NUCLEOTIDE SEQUENCE</scope>
    <source>
        <strain evidence="4">ED321</strain>
        <strain evidence="3">ED321 Heterogonic</strain>
    </source>
</reference>